<keyword evidence="4" id="KW-0413">Isomerase</keyword>
<evidence type="ECO:0000313" key="7">
    <source>
        <dbReference type="Proteomes" id="UP000318148"/>
    </source>
</evidence>
<dbReference type="InterPro" id="IPR006145">
    <property type="entry name" value="PsdUridine_synth_RsuA/RluA"/>
</dbReference>
<dbReference type="Pfam" id="PF00849">
    <property type="entry name" value="PseudoU_synth_2"/>
    <property type="match status" value="1"/>
</dbReference>
<evidence type="ECO:0000313" key="6">
    <source>
        <dbReference type="EMBL" id="RZO07846.1"/>
    </source>
</evidence>
<feature type="domain" description="Pseudouridine synthase RsuA/RluA-like" evidence="5">
    <location>
        <begin position="39"/>
        <end position="186"/>
    </location>
</feature>
<comment type="function">
    <text evidence="4">Responsible for synthesis of pseudouridine from uracil.</text>
</comment>
<dbReference type="AlphaFoldDB" id="A0A520LNB2"/>
<proteinExistence type="inferred from homology"/>
<feature type="active site" evidence="3">
    <location>
        <position position="81"/>
    </location>
</feature>
<sequence length="255" mass="28579">DDIIRIPPVRINKTEKVTKVSDSLRECIMSNILYEDNSLLIFNKPSGLAVHGGSGVSLGVIEAFRQVRKPDAFLELAHRIDRDTSGGLIIAKNRLALSMVGEALQSNQVKKHYVALVKGKWPKGKSQVNAPLKKNQMLSGERVVKVDPSGKRSVTNFNIIKKFKNTTLLDVLLETGRTHQIRVHCQYSGMPIVGDGKYGDVFFNKTMVEFGIKRMFLHASKLKFKHPEQDFFIDVTAPLPVDLKNGLELLNDEKE</sequence>
<comment type="similarity">
    <text evidence="1 4">Belongs to the pseudouridine synthase RluA family.</text>
</comment>
<reference evidence="6 7" key="1">
    <citation type="submission" date="2019-02" db="EMBL/GenBank/DDBJ databases">
        <title>Prokaryotic population dynamics and viral predation in marine succession experiment using metagenomics: the confinement effect.</title>
        <authorList>
            <person name="Haro-Moreno J.M."/>
            <person name="Rodriguez-Valera F."/>
            <person name="Lopez-Perez M."/>
        </authorList>
    </citation>
    <scope>NUCLEOTIDE SEQUENCE [LARGE SCALE GENOMIC DNA]</scope>
    <source>
        <strain evidence="6">MED-G169</strain>
    </source>
</reference>
<evidence type="ECO:0000256" key="3">
    <source>
        <dbReference type="PIRSR" id="PIRSR606225-1"/>
    </source>
</evidence>
<dbReference type="PANTHER" id="PTHR21600:SF92">
    <property type="entry name" value="RIBOSOMAL LARGE SUBUNIT PSEUDOURIDINE SYNTHASE C"/>
    <property type="match status" value="1"/>
</dbReference>
<comment type="catalytic activity">
    <reaction evidence="4">
        <text>a uridine in RNA = a pseudouridine in RNA</text>
        <dbReference type="Rhea" id="RHEA:48348"/>
        <dbReference type="Rhea" id="RHEA-COMP:12068"/>
        <dbReference type="Rhea" id="RHEA-COMP:12069"/>
        <dbReference type="ChEBI" id="CHEBI:65314"/>
        <dbReference type="ChEBI" id="CHEBI:65315"/>
    </reaction>
</comment>
<evidence type="ECO:0000256" key="2">
    <source>
        <dbReference type="ARBA" id="ARBA00022884"/>
    </source>
</evidence>
<dbReference type="Proteomes" id="UP000318148">
    <property type="component" value="Unassembled WGS sequence"/>
</dbReference>
<comment type="caution">
    <text evidence="6">The sequence shown here is derived from an EMBL/GenBank/DDBJ whole genome shotgun (WGS) entry which is preliminary data.</text>
</comment>
<dbReference type="InterPro" id="IPR020103">
    <property type="entry name" value="PsdUridine_synth_cat_dom_sf"/>
</dbReference>
<dbReference type="PANTHER" id="PTHR21600">
    <property type="entry name" value="MITOCHONDRIAL RNA PSEUDOURIDINE SYNTHASE"/>
    <property type="match status" value="1"/>
</dbReference>
<organism evidence="6 7">
    <name type="scientific">SAR92 clade bacterium</name>
    <dbReference type="NCBI Taxonomy" id="2315479"/>
    <lineage>
        <taxon>Bacteria</taxon>
        <taxon>Pseudomonadati</taxon>
        <taxon>Pseudomonadota</taxon>
        <taxon>Gammaproteobacteria</taxon>
        <taxon>Cellvibrionales</taxon>
        <taxon>Porticoccaceae</taxon>
        <taxon>SAR92 clade</taxon>
    </lineage>
</organism>
<dbReference type="InterPro" id="IPR006224">
    <property type="entry name" value="PsdUridine_synth_RluA-like_CS"/>
</dbReference>
<dbReference type="InterPro" id="IPR050188">
    <property type="entry name" value="RluA_PseudoU_synthase"/>
</dbReference>
<dbReference type="NCBIfam" id="TIGR00005">
    <property type="entry name" value="rluA_subfam"/>
    <property type="match status" value="1"/>
</dbReference>
<dbReference type="PROSITE" id="PS01129">
    <property type="entry name" value="PSI_RLU"/>
    <property type="match status" value="1"/>
</dbReference>
<feature type="non-terminal residue" evidence="6">
    <location>
        <position position="1"/>
    </location>
</feature>
<dbReference type="EC" id="5.4.99.-" evidence="4"/>
<gene>
    <name evidence="6" type="ORF">EVB02_01275</name>
</gene>
<dbReference type="EMBL" id="SHBO01000008">
    <property type="protein sequence ID" value="RZO07846.1"/>
    <property type="molecule type" value="Genomic_DNA"/>
</dbReference>
<dbReference type="GO" id="GO:0000455">
    <property type="term" value="P:enzyme-directed rRNA pseudouridine synthesis"/>
    <property type="evidence" value="ECO:0007669"/>
    <property type="project" value="TreeGrafter"/>
</dbReference>
<dbReference type="GO" id="GO:0003723">
    <property type="term" value="F:RNA binding"/>
    <property type="evidence" value="ECO:0007669"/>
    <property type="project" value="UniProtKB-KW"/>
</dbReference>
<evidence type="ECO:0000256" key="4">
    <source>
        <dbReference type="RuleBase" id="RU362028"/>
    </source>
</evidence>
<dbReference type="SUPFAM" id="SSF55120">
    <property type="entry name" value="Pseudouridine synthase"/>
    <property type="match status" value="1"/>
</dbReference>
<dbReference type="Gene3D" id="3.30.2350.10">
    <property type="entry name" value="Pseudouridine synthase"/>
    <property type="match status" value="1"/>
</dbReference>
<accession>A0A520LNB2</accession>
<protein>
    <recommendedName>
        <fullName evidence="4">Pseudouridine synthase</fullName>
        <ecNumber evidence="4">5.4.99.-</ecNumber>
    </recommendedName>
</protein>
<dbReference type="InterPro" id="IPR006225">
    <property type="entry name" value="PsdUridine_synth_RluC/D"/>
</dbReference>
<evidence type="ECO:0000256" key="1">
    <source>
        <dbReference type="ARBA" id="ARBA00010876"/>
    </source>
</evidence>
<name>A0A520LNB2_9GAMM</name>
<dbReference type="GO" id="GO:0160141">
    <property type="term" value="F:23S rRNA pseudouridine(955/2504/2580) synthase activity"/>
    <property type="evidence" value="ECO:0007669"/>
    <property type="project" value="UniProtKB-EC"/>
</dbReference>
<keyword evidence="2" id="KW-0694">RNA-binding</keyword>
<dbReference type="CDD" id="cd02869">
    <property type="entry name" value="PseudoU_synth_RluA_like"/>
    <property type="match status" value="1"/>
</dbReference>
<evidence type="ECO:0000259" key="5">
    <source>
        <dbReference type="Pfam" id="PF00849"/>
    </source>
</evidence>